<dbReference type="Proteomes" id="UP000409545">
    <property type="component" value="Unassembled WGS sequence"/>
</dbReference>
<protein>
    <submittedName>
        <fullName evidence="2">Uncharacterized protein</fullName>
    </submittedName>
</protein>
<sequence length="73" mass="8007">MNHEKSLIYLIALCLSYTAMQAVCKYVEEQREDRAVPIAALIRLGMGYGISYANAPGVGEKTYIGRPPFGGCH</sequence>
<evidence type="ECO:0000313" key="3">
    <source>
        <dbReference type="Proteomes" id="UP000409545"/>
    </source>
</evidence>
<evidence type="ECO:0000313" key="1">
    <source>
        <dbReference type="EMBL" id="EAK5103495.1"/>
    </source>
</evidence>
<evidence type="ECO:0000313" key="2">
    <source>
        <dbReference type="EMBL" id="EAL9203580.1"/>
    </source>
</evidence>
<reference evidence="2 4" key="1">
    <citation type="submission" date="2018-08" db="EMBL/GenBank/DDBJ databases">
        <authorList>
            <consortium name="NARMS: The National Antimicrobial Resistance Monitoring System"/>
        </authorList>
    </citation>
    <scope>NUCLEOTIDE SEQUENCE [LARGE SCALE GENOMIC DNA]</scope>
    <source>
        <strain evidence="2 4">CVM N17C171</strain>
        <strain evidence="1 3">FSIS1711007</strain>
    </source>
</reference>
<dbReference type="EMBL" id="AACSIE010000001">
    <property type="protein sequence ID" value="EAL9203580.1"/>
    <property type="molecule type" value="Genomic_DNA"/>
</dbReference>
<evidence type="ECO:0000313" key="4">
    <source>
        <dbReference type="Proteomes" id="UP000411403"/>
    </source>
</evidence>
<dbReference type="Proteomes" id="UP000411403">
    <property type="component" value="Unassembled WGS sequence"/>
</dbReference>
<dbReference type="RefSeq" id="WP_032701647.1">
    <property type="nucleotide sequence ID" value="NZ_CP017025.1"/>
</dbReference>
<dbReference type="EMBL" id="AACGUZ010000006">
    <property type="protein sequence ID" value="EAK5103495.1"/>
    <property type="molecule type" value="Genomic_DNA"/>
</dbReference>
<dbReference type="AlphaFoldDB" id="A0A400HR40"/>
<name>A0A400HR40_CAMCO</name>
<accession>A0A400HR40</accession>
<gene>
    <name evidence="1" type="ORF">B9Q54_04350</name>
    <name evidence="2" type="ORF">DYU70_00115</name>
</gene>
<comment type="caution">
    <text evidence="2">The sequence shown here is derived from an EMBL/GenBank/DDBJ whole genome shotgun (WGS) entry which is preliminary data.</text>
</comment>
<organism evidence="2 4">
    <name type="scientific">Campylobacter coli</name>
    <dbReference type="NCBI Taxonomy" id="195"/>
    <lineage>
        <taxon>Bacteria</taxon>
        <taxon>Pseudomonadati</taxon>
        <taxon>Campylobacterota</taxon>
        <taxon>Epsilonproteobacteria</taxon>
        <taxon>Campylobacterales</taxon>
        <taxon>Campylobacteraceae</taxon>
        <taxon>Campylobacter</taxon>
    </lineage>
</organism>
<proteinExistence type="predicted"/>